<sequence>MQSQRLKMMILSALFCAIISVCAQLSISFLPMVPFTMQNFAIALTVIILGQRYGTLAVLLYILLGVIGVPVFAQFKTGASVLVGPTGGYLIGYIVAAFVMGMMLKRDTITVIRAFLANVVGLAIIYALGVAQLKLVAHLTWNKAIAVGMTPFIAPDLLKIALASYVGVLVIRRLKAAGLMPSHSQSKTDHTA</sequence>
<dbReference type="OrthoDB" id="9803495at2"/>
<dbReference type="RefSeq" id="WP_096463932.1">
    <property type="nucleotide sequence ID" value="NZ_AP017312.1"/>
</dbReference>
<dbReference type="GO" id="GO:0005886">
    <property type="term" value="C:plasma membrane"/>
    <property type="evidence" value="ECO:0007669"/>
    <property type="project" value="UniProtKB-SubCell"/>
</dbReference>
<accession>A0A0U4WDQ3</accession>
<keyword evidence="2" id="KW-1003">Cell membrane</keyword>
<dbReference type="KEGG" id="asoc:CB4_01108"/>
<evidence type="ECO:0000313" key="4">
    <source>
        <dbReference type="Proteomes" id="UP000217696"/>
    </source>
</evidence>
<dbReference type="InterPro" id="IPR003784">
    <property type="entry name" value="BioY"/>
</dbReference>
<organism evidence="3 4">
    <name type="scientific">Aneurinibacillus soli</name>
    <dbReference type="NCBI Taxonomy" id="1500254"/>
    <lineage>
        <taxon>Bacteria</taxon>
        <taxon>Bacillati</taxon>
        <taxon>Bacillota</taxon>
        <taxon>Bacilli</taxon>
        <taxon>Bacillales</taxon>
        <taxon>Paenibacillaceae</taxon>
        <taxon>Aneurinibacillus group</taxon>
        <taxon>Aneurinibacillus</taxon>
    </lineage>
</organism>
<dbReference type="Pfam" id="PF02632">
    <property type="entry name" value="BioY"/>
    <property type="match status" value="1"/>
</dbReference>
<protein>
    <recommendedName>
        <fullName evidence="2">Biotin transporter</fullName>
    </recommendedName>
</protein>
<proteinExistence type="inferred from homology"/>
<evidence type="ECO:0000313" key="3">
    <source>
        <dbReference type="EMBL" id="BAU26939.1"/>
    </source>
</evidence>
<comment type="similarity">
    <text evidence="1 2">Belongs to the BioY family.</text>
</comment>
<keyword evidence="2" id="KW-0813">Transport</keyword>
<dbReference type="PANTHER" id="PTHR34295:SF1">
    <property type="entry name" value="BIOTIN TRANSPORTER BIOY"/>
    <property type="match status" value="1"/>
</dbReference>
<reference evidence="3 4" key="1">
    <citation type="submission" date="2015-12" db="EMBL/GenBank/DDBJ databases">
        <title>Genome sequence of Aneurinibacillus soli.</title>
        <authorList>
            <person name="Lee J.S."/>
            <person name="Lee K.C."/>
            <person name="Kim K.K."/>
            <person name="Lee B.W."/>
        </authorList>
    </citation>
    <scope>NUCLEOTIDE SEQUENCE [LARGE SCALE GENOMIC DNA]</scope>
    <source>
        <strain evidence="3 4">CB4</strain>
    </source>
</reference>
<keyword evidence="2" id="KW-0472">Membrane</keyword>
<evidence type="ECO:0000256" key="2">
    <source>
        <dbReference type="PIRNR" id="PIRNR016661"/>
    </source>
</evidence>
<gene>
    <name evidence="3" type="primary">bioY_1</name>
    <name evidence="3" type="ORF">CB4_01108</name>
</gene>
<dbReference type="PIRSF" id="PIRSF016661">
    <property type="entry name" value="BioY"/>
    <property type="match status" value="1"/>
</dbReference>
<comment type="subcellular location">
    <subcellularLocation>
        <location evidence="2">Cell membrane</location>
        <topology evidence="2">Multi-pass membrane protein</topology>
    </subcellularLocation>
</comment>
<name>A0A0U4WDQ3_9BACL</name>
<evidence type="ECO:0000256" key="1">
    <source>
        <dbReference type="ARBA" id="ARBA00010692"/>
    </source>
</evidence>
<keyword evidence="4" id="KW-1185">Reference proteome</keyword>
<dbReference type="Proteomes" id="UP000217696">
    <property type="component" value="Chromosome"/>
</dbReference>
<dbReference type="GO" id="GO:0015225">
    <property type="term" value="F:biotin transmembrane transporter activity"/>
    <property type="evidence" value="ECO:0007669"/>
    <property type="project" value="UniProtKB-UniRule"/>
</dbReference>
<dbReference type="Gene3D" id="1.10.1760.20">
    <property type="match status" value="1"/>
</dbReference>
<dbReference type="EMBL" id="AP017312">
    <property type="protein sequence ID" value="BAU26939.1"/>
    <property type="molecule type" value="Genomic_DNA"/>
</dbReference>
<dbReference type="PANTHER" id="PTHR34295">
    <property type="entry name" value="BIOTIN TRANSPORTER BIOY"/>
    <property type="match status" value="1"/>
</dbReference>
<dbReference type="AlphaFoldDB" id="A0A0U4WDQ3"/>